<keyword evidence="2" id="KW-1133">Transmembrane helix</keyword>
<organism evidence="3 4">
    <name type="scientific">Pyrus ussuriensis x Pyrus communis</name>
    <dbReference type="NCBI Taxonomy" id="2448454"/>
    <lineage>
        <taxon>Eukaryota</taxon>
        <taxon>Viridiplantae</taxon>
        <taxon>Streptophyta</taxon>
        <taxon>Embryophyta</taxon>
        <taxon>Tracheophyta</taxon>
        <taxon>Spermatophyta</taxon>
        <taxon>Magnoliopsida</taxon>
        <taxon>eudicotyledons</taxon>
        <taxon>Gunneridae</taxon>
        <taxon>Pentapetalae</taxon>
        <taxon>rosids</taxon>
        <taxon>fabids</taxon>
        <taxon>Rosales</taxon>
        <taxon>Rosaceae</taxon>
        <taxon>Amygdaloideae</taxon>
        <taxon>Maleae</taxon>
        <taxon>Pyrus</taxon>
    </lineage>
</organism>
<feature type="compositionally biased region" description="Polar residues" evidence="1">
    <location>
        <begin position="131"/>
        <end position="152"/>
    </location>
</feature>
<keyword evidence="2" id="KW-0472">Membrane</keyword>
<gene>
    <name evidence="3" type="ORF">D8674_037409</name>
</gene>
<comment type="caution">
    <text evidence="3">The sequence shown here is derived from an EMBL/GenBank/DDBJ whole genome shotgun (WGS) entry which is preliminary data.</text>
</comment>
<dbReference type="Proteomes" id="UP000327157">
    <property type="component" value="Unassembled WGS sequence"/>
</dbReference>
<reference evidence="3 4" key="1">
    <citation type="submission" date="2019-09" db="EMBL/GenBank/DDBJ databases">
        <authorList>
            <person name="Ou C."/>
        </authorList>
    </citation>
    <scope>NUCLEOTIDE SEQUENCE [LARGE SCALE GENOMIC DNA]</scope>
    <source>
        <strain evidence="3">S2</strain>
        <tissue evidence="3">Leaf</tissue>
    </source>
</reference>
<dbReference type="AlphaFoldDB" id="A0A5N5GZ55"/>
<name>A0A5N5GZ55_9ROSA</name>
<sequence>MVDKNKDESVQDANPHDIRDRFEFAQAIAIAMGNNCPTVEWCSWEDVPGNVKKAVMDEVLMSHLIRTRRAMTSTPSPTATPSLTTTPTTDATAPAKINHKPVNPAQASSTSSMALLVSAQRTHQHPRTKDQMSSLGSTIDASGTQPAKKNTQGPCWQLKMAKVNQVTNSRIPIRYNERHRAAPTAEHHNALAHDIGHVVQTFCPLWWKSWKAMPEETKNTVRNQLSDMDDDMFAYLNWLFSEHYKQWKSDLHQCFQQFDDLQVSLDEGCLKELQDQQDSWVWLCGHFEEPGYVVRRRRRTKINKEKKTLLHHSGLRPFSYRMEEGSKFLEIDVFADIYVRHGDELTESLHVCGYPEDAGFHIMTETLDQTFNRRPGTYCRRMGNAKRRESRASSSSKSELASYKSQMSMLVQAFDTEQAQQPGLSTSDTVPNQQQDPLNDIPIDFSAFFFIVLFLLSFKILYLYVHFYLYYK</sequence>
<dbReference type="EMBL" id="SMOL01000372">
    <property type="protein sequence ID" value="KAB2619843.1"/>
    <property type="molecule type" value="Genomic_DNA"/>
</dbReference>
<accession>A0A5N5GZ55</accession>
<keyword evidence="2" id="KW-0812">Transmembrane</keyword>
<dbReference type="OrthoDB" id="1665692at2759"/>
<evidence type="ECO:0000256" key="1">
    <source>
        <dbReference type="SAM" id="MobiDB-lite"/>
    </source>
</evidence>
<reference evidence="3 4" key="2">
    <citation type="submission" date="2019-11" db="EMBL/GenBank/DDBJ databases">
        <title>A de novo genome assembly of a pear dwarfing rootstock.</title>
        <authorList>
            <person name="Wang F."/>
            <person name="Wang J."/>
            <person name="Li S."/>
            <person name="Zhang Y."/>
            <person name="Fang M."/>
            <person name="Ma L."/>
            <person name="Zhao Y."/>
            <person name="Jiang S."/>
        </authorList>
    </citation>
    <scope>NUCLEOTIDE SEQUENCE [LARGE SCALE GENOMIC DNA]</scope>
    <source>
        <strain evidence="3">S2</strain>
        <tissue evidence="3">Leaf</tissue>
    </source>
</reference>
<feature type="region of interest" description="Disordered" evidence="1">
    <location>
        <begin position="70"/>
        <end position="106"/>
    </location>
</feature>
<feature type="region of interest" description="Disordered" evidence="1">
    <location>
        <begin position="120"/>
        <end position="152"/>
    </location>
</feature>
<evidence type="ECO:0000256" key="2">
    <source>
        <dbReference type="SAM" id="Phobius"/>
    </source>
</evidence>
<feature type="compositionally biased region" description="Low complexity" evidence="1">
    <location>
        <begin position="70"/>
        <end position="95"/>
    </location>
</feature>
<proteinExistence type="predicted"/>
<protein>
    <submittedName>
        <fullName evidence="3">Uncharacterized protein</fullName>
    </submittedName>
</protein>
<keyword evidence="4" id="KW-1185">Reference proteome</keyword>
<feature type="transmembrane region" description="Helical" evidence="2">
    <location>
        <begin position="447"/>
        <end position="471"/>
    </location>
</feature>
<evidence type="ECO:0000313" key="4">
    <source>
        <dbReference type="Proteomes" id="UP000327157"/>
    </source>
</evidence>
<evidence type="ECO:0000313" key="3">
    <source>
        <dbReference type="EMBL" id="KAB2619843.1"/>
    </source>
</evidence>